<feature type="transmembrane region" description="Helical" evidence="6">
    <location>
        <begin position="334"/>
        <end position="352"/>
    </location>
</feature>
<protein>
    <recommendedName>
        <fullName evidence="7">Major facilitator superfamily (MFS) profile domain-containing protein</fullName>
    </recommendedName>
</protein>
<dbReference type="SUPFAM" id="SSF103473">
    <property type="entry name" value="MFS general substrate transporter"/>
    <property type="match status" value="1"/>
</dbReference>
<dbReference type="InterPro" id="IPR036259">
    <property type="entry name" value="MFS_trans_sf"/>
</dbReference>
<dbReference type="RefSeq" id="XP_067481658.1">
    <property type="nucleotide sequence ID" value="XM_067617211.1"/>
</dbReference>
<feature type="transmembrane region" description="Helical" evidence="6">
    <location>
        <begin position="463"/>
        <end position="482"/>
    </location>
</feature>
<comment type="subcellular location">
    <subcellularLocation>
        <location evidence="1">Membrane</location>
        <topology evidence="1">Multi-pass membrane protein</topology>
    </subcellularLocation>
</comment>
<dbReference type="Pfam" id="PF00083">
    <property type="entry name" value="Sugar_tr"/>
    <property type="match status" value="1"/>
</dbReference>
<reference evidence="9" key="1">
    <citation type="journal article" date="2017" name="Genome Biol.">
        <title>Comparative genomics reveals high biological diversity and specific adaptations in the industrially and medically important fungal genus Aspergillus.</title>
        <authorList>
            <person name="de Vries R.P."/>
            <person name="Riley R."/>
            <person name="Wiebenga A."/>
            <person name="Aguilar-Osorio G."/>
            <person name="Amillis S."/>
            <person name="Uchima C.A."/>
            <person name="Anderluh G."/>
            <person name="Asadollahi M."/>
            <person name="Askin M."/>
            <person name="Barry K."/>
            <person name="Battaglia E."/>
            <person name="Bayram O."/>
            <person name="Benocci T."/>
            <person name="Braus-Stromeyer S.A."/>
            <person name="Caldana C."/>
            <person name="Canovas D."/>
            <person name="Cerqueira G.C."/>
            <person name="Chen F."/>
            <person name="Chen W."/>
            <person name="Choi C."/>
            <person name="Clum A."/>
            <person name="Dos Santos R.A."/>
            <person name="Damasio A.R."/>
            <person name="Diallinas G."/>
            <person name="Emri T."/>
            <person name="Fekete E."/>
            <person name="Flipphi M."/>
            <person name="Freyberg S."/>
            <person name="Gallo A."/>
            <person name="Gournas C."/>
            <person name="Habgood R."/>
            <person name="Hainaut M."/>
            <person name="Harispe M.L."/>
            <person name="Henrissat B."/>
            <person name="Hilden K.S."/>
            <person name="Hope R."/>
            <person name="Hossain A."/>
            <person name="Karabika E."/>
            <person name="Karaffa L."/>
            <person name="Karanyi Z."/>
            <person name="Krasevec N."/>
            <person name="Kuo A."/>
            <person name="Kusch H."/>
            <person name="LaButti K."/>
            <person name="Lagendijk E.L."/>
            <person name="Lapidus A."/>
            <person name="Levasseur A."/>
            <person name="Lindquist E."/>
            <person name="Lipzen A."/>
            <person name="Logrieco A.F."/>
            <person name="MacCabe A."/>
            <person name="Maekelae M.R."/>
            <person name="Malavazi I."/>
            <person name="Melin P."/>
            <person name="Meyer V."/>
            <person name="Mielnichuk N."/>
            <person name="Miskei M."/>
            <person name="Molnar A.P."/>
            <person name="Mule G."/>
            <person name="Ngan C.Y."/>
            <person name="Orejas M."/>
            <person name="Orosz E."/>
            <person name="Ouedraogo J.P."/>
            <person name="Overkamp K.M."/>
            <person name="Park H.-S."/>
            <person name="Perrone G."/>
            <person name="Piumi F."/>
            <person name="Punt P.J."/>
            <person name="Ram A.F."/>
            <person name="Ramon A."/>
            <person name="Rauscher S."/>
            <person name="Record E."/>
            <person name="Riano-Pachon D.M."/>
            <person name="Robert V."/>
            <person name="Roehrig J."/>
            <person name="Ruller R."/>
            <person name="Salamov A."/>
            <person name="Salih N.S."/>
            <person name="Samson R.A."/>
            <person name="Sandor E."/>
            <person name="Sanguinetti M."/>
            <person name="Schuetze T."/>
            <person name="Sepcic K."/>
            <person name="Shelest E."/>
            <person name="Sherlock G."/>
            <person name="Sophianopoulou V."/>
            <person name="Squina F.M."/>
            <person name="Sun H."/>
            <person name="Susca A."/>
            <person name="Todd R.B."/>
            <person name="Tsang A."/>
            <person name="Unkles S.E."/>
            <person name="van de Wiele N."/>
            <person name="van Rossen-Uffink D."/>
            <person name="Oliveira J.V."/>
            <person name="Vesth T.C."/>
            <person name="Visser J."/>
            <person name="Yu J.-H."/>
            <person name="Zhou M."/>
            <person name="Andersen M.R."/>
            <person name="Archer D.B."/>
            <person name="Baker S.E."/>
            <person name="Benoit I."/>
            <person name="Brakhage A.A."/>
            <person name="Braus G.H."/>
            <person name="Fischer R."/>
            <person name="Frisvad J.C."/>
            <person name="Goldman G.H."/>
            <person name="Houbraken J."/>
            <person name="Oakley B."/>
            <person name="Pocsi I."/>
            <person name="Scazzocchio C."/>
            <person name="Seiboth B."/>
            <person name="vanKuyk P.A."/>
            <person name="Wortman J."/>
            <person name="Dyer P.S."/>
            <person name="Grigoriev I.V."/>
        </authorList>
    </citation>
    <scope>NUCLEOTIDE SEQUENCE [LARGE SCALE GENOMIC DNA]</scope>
    <source>
        <strain evidence="9">CBS 101740 / IMI 381727 / IBT 21946</strain>
    </source>
</reference>
<evidence type="ECO:0000256" key="5">
    <source>
        <dbReference type="ARBA" id="ARBA00023136"/>
    </source>
</evidence>
<accession>A0A1L9US42</accession>
<keyword evidence="3 6" id="KW-0812">Transmembrane</keyword>
<comment type="similarity">
    <text evidence="2">Belongs to the major facilitator superfamily. Sugar transporter (TC 2.A.1.1) family.</text>
</comment>
<keyword evidence="5 6" id="KW-0472">Membrane</keyword>
<dbReference type="PROSITE" id="PS50850">
    <property type="entry name" value="MFS"/>
    <property type="match status" value="1"/>
</dbReference>
<dbReference type="EMBL" id="KV878681">
    <property type="protein sequence ID" value="OJJ74410.1"/>
    <property type="molecule type" value="Genomic_DNA"/>
</dbReference>
<sequence length="525" mass="56977">MLLSRDSRVPPRQHLPFVPQKTPSSLLAAIKQYPKILGYCVALASGILLYGYDLVIVGNVSAMPEFQRDFGRRLHGVLIIPSLWLSLWDVASPMGGLFGAIAAGQLQDRVGRRFCLALAAILSAVAVAVAYVSNVPNDIDARRTVFLTAKLVQGLSVHVITCTTQTYMSETLPPVLRGPVLAFFPIFILLGQLMGSVVVYNSLNVAGSRGYKTCFISQWPFSALPLLVAAILPESPTYLIRRGRISAARKSQRRLDSGPIESQNHFEQLCSFIDMEGRDAASNATGYRDCFRGVDRRRTMIVMFANLIPSLFGLPLLSKTSYFLQIVGMEHHRSFLFLQTGIGLGLAANIVSMQTLSKFGRVPLVIASLSVSTLAWIGMGIAGCFPGTISAWYTGITLVTVITACGIGAWPAAYAVGGEASSLRLRAKPQGLGWFVTGLSSVVFNLILPYIFNPDQGALRGKTGFMCAGFSVIALAGTWLYVPEMKDRTASEIDDMFEAVVPARQFRKWSPLTADPLSSDHSPQA</sequence>
<feature type="transmembrane region" description="Helical" evidence="6">
    <location>
        <begin position="36"/>
        <end position="58"/>
    </location>
</feature>
<evidence type="ECO:0000256" key="6">
    <source>
        <dbReference type="SAM" id="Phobius"/>
    </source>
</evidence>
<feature type="transmembrane region" description="Helical" evidence="6">
    <location>
        <begin position="180"/>
        <end position="199"/>
    </location>
</feature>
<proteinExistence type="inferred from homology"/>
<evidence type="ECO:0000256" key="1">
    <source>
        <dbReference type="ARBA" id="ARBA00004141"/>
    </source>
</evidence>
<keyword evidence="4 6" id="KW-1133">Transmembrane helix</keyword>
<feature type="transmembrane region" description="Helical" evidence="6">
    <location>
        <begin position="301"/>
        <end position="322"/>
    </location>
</feature>
<evidence type="ECO:0000313" key="9">
    <source>
        <dbReference type="Proteomes" id="UP000184499"/>
    </source>
</evidence>
<feature type="transmembrane region" description="Helical" evidence="6">
    <location>
        <begin position="78"/>
        <end position="102"/>
    </location>
</feature>
<evidence type="ECO:0000256" key="3">
    <source>
        <dbReference type="ARBA" id="ARBA00022692"/>
    </source>
</evidence>
<feature type="transmembrane region" description="Helical" evidence="6">
    <location>
        <begin position="114"/>
        <end position="133"/>
    </location>
</feature>
<evidence type="ECO:0000259" key="7">
    <source>
        <dbReference type="PROSITE" id="PS50850"/>
    </source>
</evidence>
<dbReference type="OMA" id="PYIYNPD"/>
<dbReference type="PANTHER" id="PTHR48022">
    <property type="entry name" value="PLASTIDIC GLUCOSE TRANSPORTER 4"/>
    <property type="match status" value="1"/>
</dbReference>
<dbReference type="GO" id="GO:0016020">
    <property type="term" value="C:membrane"/>
    <property type="evidence" value="ECO:0007669"/>
    <property type="project" value="UniProtKB-SubCell"/>
</dbReference>
<feature type="domain" description="Major facilitator superfamily (MFS) profile" evidence="7">
    <location>
        <begin position="39"/>
        <end position="486"/>
    </location>
</feature>
<dbReference type="GeneID" id="93569699"/>
<keyword evidence="9" id="KW-1185">Reference proteome</keyword>
<dbReference type="Gene3D" id="1.20.1250.20">
    <property type="entry name" value="MFS general substrate transporter like domains"/>
    <property type="match status" value="1"/>
</dbReference>
<gene>
    <name evidence="8" type="ORF">ASPBRDRAFT_118956</name>
</gene>
<dbReference type="Proteomes" id="UP000184499">
    <property type="component" value="Unassembled WGS sequence"/>
</dbReference>
<dbReference type="InterPro" id="IPR005828">
    <property type="entry name" value="MFS_sugar_transport-like"/>
</dbReference>
<name>A0A1L9US42_ASPBC</name>
<evidence type="ECO:0000313" key="8">
    <source>
        <dbReference type="EMBL" id="OJJ74410.1"/>
    </source>
</evidence>
<dbReference type="STRING" id="767769.A0A1L9US42"/>
<dbReference type="GO" id="GO:0005351">
    <property type="term" value="F:carbohydrate:proton symporter activity"/>
    <property type="evidence" value="ECO:0007669"/>
    <property type="project" value="TreeGrafter"/>
</dbReference>
<feature type="transmembrane region" description="Helical" evidence="6">
    <location>
        <begin position="364"/>
        <end position="385"/>
    </location>
</feature>
<dbReference type="VEuPathDB" id="FungiDB:ASPBRDRAFT_118956"/>
<dbReference type="PANTHER" id="PTHR48022:SF41">
    <property type="entry name" value="MAJOR FACILITATOR SUPERFAMILY (MFS) PROFILE DOMAIN-CONTAINING PROTEIN"/>
    <property type="match status" value="1"/>
</dbReference>
<dbReference type="InterPro" id="IPR050360">
    <property type="entry name" value="MFS_Sugar_Transporters"/>
</dbReference>
<dbReference type="InterPro" id="IPR020846">
    <property type="entry name" value="MFS_dom"/>
</dbReference>
<feature type="transmembrane region" description="Helical" evidence="6">
    <location>
        <begin position="391"/>
        <end position="410"/>
    </location>
</feature>
<evidence type="ECO:0000256" key="4">
    <source>
        <dbReference type="ARBA" id="ARBA00022989"/>
    </source>
</evidence>
<dbReference type="AlphaFoldDB" id="A0A1L9US42"/>
<feature type="transmembrane region" description="Helical" evidence="6">
    <location>
        <begin position="431"/>
        <end position="451"/>
    </location>
</feature>
<evidence type="ECO:0000256" key="2">
    <source>
        <dbReference type="ARBA" id="ARBA00010992"/>
    </source>
</evidence>
<organism evidence="8 9">
    <name type="scientific">Aspergillus brasiliensis (strain CBS 101740 / IMI 381727 / IBT 21946)</name>
    <dbReference type="NCBI Taxonomy" id="767769"/>
    <lineage>
        <taxon>Eukaryota</taxon>
        <taxon>Fungi</taxon>
        <taxon>Dikarya</taxon>
        <taxon>Ascomycota</taxon>
        <taxon>Pezizomycotina</taxon>
        <taxon>Eurotiomycetes</taxon>
        <taxon>Eurotiomycetidae</taxon>
        <taxon>Eurotiales</taxon>
        <taxon>Aspergillaceae</taxon>
        <taxon>Aspergillus</taxon>
        <taxon>Aspergillus subgen. Circumdati</taxon>
    </lineage>
</organism>
<dbReference type="OrthoDB" id="6612291at2759"/>